<reference evidence="3" key="2">
    <citation type="submission" date="2019-10" db="EMBL/GenBank/DDBJ databases">
        <authorList>
            <consortium name="NCBI Genome Project"/>
        </authorList>
    </citation>
    <scope>NUCLEOTIDE SEQUENCE</scope>
    <source>
        <strain evidence="3">NI907</strain>
    </source>
</reference>
<feature type="region of interest" description="Disordered" evidence="1">
    <location>
        <begin position="1"/>
        <end position="22"/>
    </location>
</feature>
<gene>
    <name evidence="3" type="ORF">PgNI_11034</name>
</gene>
<dbReference type="KEGG" id="pgri:PgNI_11034"/>
<name>A0A6P8AY30_PYRGI</name>
<evidence type="ECO:0000256" key="1">
    <source>
        <dbReference type="SAM" id="MobiDB-lite"/>
    </source>
</evidence>
<reference evidence="3" key="3">
    <citation type="submission" date="2025-08" db="UniProtKB">
        <authorList>
            <consortium name="RefSeq"/>
        </authorList>
    </citation>
    <scope>IDENTIFICATION</scope>
    <source>
        <strain evidence="3">NI907</strain>
    </source>
</reference>
<dbReference type="GeneID" id="41965913"/>
<evidence type="ECO:0000313" key="3">
    <source>
        <dbReference type="RefSeq" id="XP_030979769.1"/>
    </source>
</evidence>
<proteinExistence type="predicted"/>
<dbReference type="OrthoDB" id="5210161at2759"/>
<sequence length="158" mass="16836">MSSLPLPENLQPADSPFTFHPSLARDPDLAAQFLQSDFAARDRVMAHKHARNGVLATLAANFPPRDPIPDGHAGLEKPEKGSLAATVHDGMKVSAEERESEGNLVVDVNKTESSSSGRWAKFGGPPPPPASVRGEGWNIGDSVPADAKSKIRAIGRRQ</sequence>
<dbReference type="RefSeq" id="XP_030979769.1">
    <property type="nucleotide sequence ID" value="XM_031131008.1"/>
</dbReference>
<dbReference type="Proteomes" id="UP000515153">
    <property type="component" value="Chromosome VII"/>
</dbReference>
<organism evidence="2 3">
    <name type="scientific">Pyricularia grisea</name>
    <name type="common">Crabgrass-specific blast fungus</name>
    <name type="synonym">Magnaporthe grisea</name>
    <dbReference type="NCBI Taxonomy" id="148305"/>
    <lineage>
        <taxon>Eukaryota</taxon>
        <taxon>Fungi</taxon>
        <taxon>Dikarya</taxon>
        <taxon>Ascomycota</taxon>
        <taxon>Pezizomycotina</taxon>
        <taxon>Sordariomycetes</taxon>
        <taxon>Sordariomycetidae</taxon>
        <taxon>Magnaporthales</taxon>
        <taxon>Pyriculariaceae</taxon>
        <taxon>Pyricularia</taxon>
    </lineage>
</organism>
<accession>A0A6P8AY30</accession>
<reference evidence="2 3" key="1">
    <citation type="journal article" date="2019" name="Mol. Biol. Evol.">
        <title>Blast fungal genomes show frequent chromosomal changes, gene gains and losses, and effector gene turnover.</title>
        <authorList>
            <person name="Gomez Luciano L.B."/>
            <person name="Jason Tsai I."/>
            <person name="Chuma I."/>
            <person name="Tosa Y."/>
            <person name="Chen Y.H."/>
            <person name="Li J.Y."/>
            <person name="Li M.Y."/>
            <person name="Jade Lu M.Y."/>
            <person name="Nakayashiki H."/>
            <person name="Li W.H."/>
        </authorList>
    </citation>
    <scope>NUCLEOTIDE SEQUENCE [LARGE SCALE GENOMIC DNA]</scope>
    <source>
        <strain evidence="2 3">NI907</strain>
    </source>
</reference>
<dbReference type="AlphaFoldDB" id="A0A6P8AY30"/>
<evidence type="ECO:0000313" key="2">
    <source>
        <dbReference type="Proteomes" id="UP000515153"/>
    </source>
</evidence>
<protein>
    <submittedName>
        <fullName evidence="3">Uncharacterized protein</fullName>
    </submittedName>
</protein>
<keyword evidence="2" id="KW-1185">Reference proteome</keyword>
<feature type="region of interest" description="Disordered" evidence="1">
    <location>
        <begin position="93"/>
        <end position="158"/>
    </location>
</feature>